<dbReference type="SUPFAM" id="SSF52833">
    <property type="entry name" value="Thioredoxin-like"/>
    <property type="match status" value="1"/>
</dbReference>
<gene>
    <name evidence="2" type="ORF">BGZ96_011394</name>
</gene>
<dbReference type="InterPro" id="IPR002109">
    <property type="entry name" value="Glutaredoxin"/>
</dbReference>
<evidence type="ECO:0000259" key="1">
    <source>
        <dbReference type="Pfam" id="PF00462"/>
    </source>
</evidence>
<accession>A0ABQ7KFS1</accession>
<dbReference type="Pfam" id="PF00462">
    <property type="entry name" value="Glutaredoxin"/>
    <property type="match status" value="1"/>
</dbReference>
<protein>
    <recommendedName>
        <fullName evidence="1">Glutaredoxin domain-containing protein</fullName>
    </recommendedName>
</protein>
<sequence>MAERLLKARGVEHIEKIAIDKDPAQRDEMIQRTGLRTVPQIFIDGTHIGGYDKLAALDRNESFDLNCNCKEYDGNRSPDD</sequence>
<dbReference type="PRINTS" id="PR00160">
    <property type="entry name" value="GLUTAREDOXIN"/>
</dbReference>
<feature type="domain" description="Glutaredoxin" evidence="1">
    <location>
        <begin position="1"/>
        <end position="48"/>
    </location>
</feature>
<proteinExistence type="predicted"/>
<organism evidence="2 3">
    <name type="scientific">Linnemannia gamsii</name>
    <dbReference type="NCBI Taxonomy" id="64522"/>
    <lineage>
        <taxon>Eukaryota</taxon>
        <taxon>Fungi</taxon>
        <taxon>Fungi incertae sedis</taxon>
        <taxon>Mucoromycota</taxon>
        <taxon>Mortierellomycotina</taxon>
        <taxon>Mortierellomycetes</taxon>
        <taxon>Mortierellales</taxon>
        <taxon>Mortierellaceae</taxon>
        <taxon>Linnemannia</taxon>
    </lineage>
</organism>
<dbReference type="EMBL" id="JAAAIM010000008">
    <property type="protein sequence ID" value="KAG0298467.1"/>
    <property type="molecule type" value="Genomic_DNA"/>
</dbReference>
<dbReference type="InterPro" id="IPR014025">
    <property type="entry name" value="Glutaredoxin_subgr"/>
</dbReference>
<evidence type="ECO:0000313" key="3">
    <source>
        <dbReference type="Proteomes" id="UP001194696"/>
    </source>
</evidence>
<dbReference type="InterPro" id="IPR036249">
    <property type="entry name" value="Thioredoxin-like_sf"/>
</dbReference>
<dbReference type="PROSITE" id="PS51354">
    <property type="entry name" value="GLUTAREDOXIN_2"/>
    <property type="match status" value="1"/>
</dbReference>
<comment type="caution">
    <text evidence="2">The sequence shown here is derived from an EMBL/GenBank/DDBJ whole genome shotgun (WGS) entry which is preliminary data.</text>
</comment>
<name>A0ABQ7KFS1_9FUNG</name>
<keyword evidence="3" id="KW-1185">Reference proteome</keyword>
<dbReference type="Gene3D" id="3.40.30.10">
    <property type="entry name" value="Glutaredoxin"/>
    <property type="match status" value="1"/>
</dbReference>
<dbReference type="Proteomes" id="UP001194696">
    <property type="component" value="Unassembled WGS sequence"/>
</dbReference>
<reference evidence="2 3" key="1">
    <citation type="journal article" date="2020" name="Fungal Divers.">
        <title>Resolving the Mortierellaceae phylogeny through synthesis of multi-gene phylogenetics and phylogenomics.</title>
        <authorList>
            <person name="Vandepol N."/>
            <person name="Liber J."/>
            <person name="Desiro A."/>
            <person name="Na H."/>
            <person name="Kennedy M."/>
            <person name="Barry K."/>
            <person name="Grigoriev I.V."/>
            <person name="Miller A.N."/>
            <person name="O'Donnell K."/>
            <person name="Stajich J.E."/>
            <person name="Bonito G."/>
        </authorList>
    </citation>
    <scope>NUCLEOTIDE SEQUENCE [LARGE SCALE GENOMIC DNA]</scope>
    <source>
        <strain evidence="2 3">AD045</strain>
    </source>
</reference>
<evidence type="ECO:0000313" key="2">
    <source>
        <dbReference type="EMBL" id="KAG0298467.1"/>
    </source>
</evidence>